<proteinExistence type="predicted"/>
<protein>
    <submittedName>
        <fullName evidence="2">Uncharacterized protein</fullName>
    </submittedName>
</protein>
<evidence type="ECO:0000256" key="1">
    <source>
        <dbReference type="SAM" id="MobiDB-lite"/>
    </source>
</evidence>
<organism evidence="2 3">
    <name type="scientific">Mucor saturninus</name>
    <dbReference type="NCBI Taxonomy" id="64648"/>
    <lineage>
        <taxon>Eukaryota</taxon>
        <taxon>Fungi</taxon>
        <taxon>Fungi incertae sedis</taxon>
        <taxon>Mucoromycota</taxon>
        <taxon>Mucoromycotina</taxon>
        <taxon>Mucoromycetes</taxon>
        <taxon>Mucorales</taxon>
        <taxon>Mucorineae</taxon>
        <taxon>Mucoraceae</taxon>
        <taxon>Mucor</taxon>
    </lineage>
</organism>
<dbReference type="OrthoDB" id="2363028at2759"/>
<feature type="region of interest" description="Disordered" evidence="1">
    <location>
        <begin position="283"/>
        <end position="302"/>
    </location>
</feature>
<gene>
    <name evidence="2" type="ORF">INT47_009284</name>
</gene>
<dbReference type="EMBL" id="JAEPRD010000090">
    <property type="protein sequence ID" value="KAG2199958.1"/>
    <property type="molecule type" value="Genomic_DNA"/>
</dbReference>
<dbReference type="AlphaFoldDB" id="A0A8H7V1J2"/>
<evidence type="ECO:0000313" key="3">
    <source>
        <dbReference type="Proteomes" id="UP000603453"/>
    </source>
</evidence>
<keyword evidence="3" id="KW-1185">Reference proteome</keyword>
<reference evidence="2" key="1">
    <citation type="submission" date="2020-12" db="EMBL/GenBank/DDBJ databases">
        <title>Metabolic potential, ecology and presence of endohyphal bacteria is reflected in genomic diversity of Mucoromycotina.</title>
        <authorList>
            <person name="Muszewska A."/>
            <person name="Okrasinska A."/>
            <person name="Steczkiewicz K."/>
            <person name="Drgas O."/>
            <person name="Orlowska M."/>
            <person name="Perlinska-Lenart U."/>
            <person name="Aleksandrzak-Piekarczyk T."/>
            <person name="Szatraj K."/>
            <person name="Zielenkiewicz U."/>
            <person name="Pilsyk S."/>
            <person name="Malc E."/>
            <person name="Mieczkowski P."/>
            <person name="Kruszewska J.S."/>
            <person name="Biernat P."/>
            <person name="Pawlowska J."/>
        </authorList>
    </citation>
    <scope>NUCLEOTIDE SEQUENCE</scope>
    <source>
        <strain evidence="2">WA0000017839</strain>
    </source>
</reference>
<comment type="caution">
    <text evidence="2">The sequence shown here is derived from an EMBL/GenBank/DDBJ whole genome shotgun (WGS) entry which is preliminary data.</text>
</comment>
<dbReference type="Proteomes" id="UP000603453">
    <property type="component" value="Unassembled WGS sequence"/>
</dbReference>
<accession>A0A8H7V1J2</accession>
<sequence>MILRPSKIFVSFHQLRHYFTTKISELVATSHQQPSNTVTRLNNYSTTQQSILFFSDIQRSLIQKAYHFQQPTKRNPLNDKLLLKVIQQHFPIVKVFSNPTLHGRSMMTVYPSQQLRTMMSTSGGSGGGATFMTWGLPRSAMVGVGRSNGFNATRQFSTTKSPTCVTFFQTTAPQQPNVFAHISSRIFSPAGTKMSQPPTADEKPKFVPFYSLEKDVSTSDEESICSTDFGYNRMFQHKANKGMGDLVNIQECKAEKKLYVGRETANTRRNKRSMKKLDSIVRHDDVSASHGSRKPIVSNKRKLHSSAAIRHGRIKHPPDRQEPKANAFILIDLDSTPFMSGWSTQSLDSNFIDSVEIIAHNYQLHIHHVLNLLDRLRYSGKKFRVVSRNSELRIYFPSCAIIRSKTEAIEFLKRLNVDQDEEHYSIVVDKCDENNASAEIDADYFKDLQMFLDRTDYLIEKSSSTFSSRKTI</sequence>
<evidence type="ECO:0000313" key="2">
    <source>
        <dbReference type="EMBL" id="KAG2199958.1"/>
    </source>
</evidence>
<name>A0A8H7V1J2_9FUNG</name>